<organism evidence="2 3">
    <name type="scientific">Streptomyces thermolineatus</name>
    <dbReference type="NCBI Taxonomy" id="44033"/>
    <lineage>
        <taxon>Bacteria</taxon>
        <taxon>Bacillati</taxon>
        <taxon>Actinomycetota</taxon>
        <taxon>Actinomycetes</taxon>
        <taxon>Kitasatosporales</taxon>
        <taxon>Streptomycetaceae</taxon>
        <taxon>Streptomyces</taxon>
    </lineage>
</organism>
<dbReference type="EMBL" id="BAAATA010000013">
    <property type="protein sequence ID" value="GAA2489619.1"/>
    <property type="molecule type" value="Genomic_DNA"/>
</dbReference>
<feature type="region of interest" description="Disordered" evidence="1">
    <location>
        <begin position="1"/>
        <end position="92"/>
    </location>
</feature>
<evidence type="ECO:0000256" key="1">
    <source>
        <dbReference type="SAM" id="MobiDB-lite"/>
    </source>
</evidence>
<evidence type="ECO:0000313" key="2">
    <source>
        <dbReference type="EMBL" id="GAA2489619.1"/>
    </source>
</evidence>
<accession>A0ABP5YZE5</accession>
<keyword evidence="3" id="KW-1185">Reference proteome</keyword>
<name>A0ABP5YZE5_9ACTN</name>
<dbReference type="Proteomes" id="UP001501358">
    <property type="component" value="Unassembled WGS sequence"/>
</dbReference>
<proteinExistence type="predicted"/>
<feature type="region of interest" description="Disordered" evidence="1">
    <location>
        <begin position="134"/>
        <end position="173"/>
    </location>
</feature>
<comment type="caution">
    <text evidence="2">The sequence shown here is derived from an EMBL/GenBank/DDBJ whole genome shotgun (WGS) entry which is preliminary data.</text>
</comment>
<evidence type="ECO:0000313" key="3">
    <source>
        <dbReference type="Proteomes" id="UP001501358"/>
    </source>
</evidence>
<feature type="compositionally biased region" description="Pro residues" evidence="1">
    <location>
        <begin position="31"/>
        <end position="49"/>
    </location>
</feature>
<protein>
    <submittedName>
        <fullName evidence="2">Uncharacterized protein</fullName>
    </submittedName>
</protein>
<reference evidence="3" key="1">
    <citation type="journal article" date="2019" name="Int. J. Syst. Evol. Microbiol.">
        <title>The Global Catalogue of Microorganisms (GCM) 10K type strain sequencing project: providing services to taxonomists for standard genome sequencing and annotation.</title>
        <authorList>
            <consortium name="The Broad Institute Genomics Platform"/>
            <consortium name="The Broad Institute Genome Sequencing Center for Infectious Disease"/>
            <person name="Wu L."/>
            <person name="Ma J."/>
        </authorList>
    </citation>
    <scope>NUCLEOTIDE SEQUENCE [LARGE SCALE GENOMIC DNA]</scope>
    <source>
        <strain evidence="3">JCM 6307</strain>
    </source>
</reference>
<gene>
    <name evidence="2" type="ORF">GCM10010406_27250</name>
</gene>
<sequence length="173" mass="18707">MPERFGAGAGVIRCRGDSGPAARRLRDSPAKSPPVSPLPHIPPPPPIRRVPPGKNPAFEGFPLVYDSQGFGNPPGGTVEREPSHGSAARKGPELLEEMELRFADWLRRDGATAVLEEPRLPLDPETLGEILRSLGAGDGKIPGRIAPELPPGFRPSRFRRTPEAIHRPPPPNR</sequence>